<evidence type="ECO:0000313" key="3">
    <source>
        <dbReference type="EMBL" id="CAK9082329.1"/>
    </source>
</evidence>
<evidence type="ECO:0000256" key="1">
    <source>
        <dbReference type="SAM" id="MobiDB-lite"/>
    </source>
</evidence>
<evidence type="ECO:0000313" key="4">
    <source>
        <dbReference type="Proteomes" id="UP001642484"/>
    </source>
</evidence>
<reference evidence="3 4" key="1">
    <citation type="submission" date="2024-02" db="EMBL/GenBank/DDBJ databases">
        <authorList>
            <person name="Chen Y."/>
            <person name="Shah S."/>
            <person name="Dougan E. K."/>
            <person name="Thang M."/>
            <person name="Chan C."/>
        </authorList>
    </citation>
    <scope>NUCLEOTIDE SEQUENCE [LARGE SCALE GENOMIC DNA]</scope>
</reference>
<protein>
    <submittedName>
        <fullName evidence="3">Uncharacterized protein</fullName>
    </submittedName>
</protein>
<keyword evidence="4" id="KW-1185">Reference proteome</keyword>
<comment type="caution">
    <text evidence="3">The sequence shown here is derived from an EMBL/GenBank/DDBJ whole genome shotgun (WGS) entry which is preliminary data.</text>
</comment>
<sequence>MSCPQAWGFLYRLCKGGEDKGVHPEILEQWRSGGPTRNKLLSLFVTKCFSPEEAYETNRARLEAVVRLRQLSRDWTKTLKGYEWLTATEMSTIHHWSETKIAGAVQYCTAKKLTKQCPYEKVTKQGGERLKELEEIMENTGLFNDQFSLGLGDVMEEVVDQPDTPQEQDKTKKKSVAFPPIEGSETAPEFVAKYKKACLNRRALFKDISDKWQAAKPSTGQSLGVPKEFPNFVVFWFGNG</sequence>
<feature type="region of interest" description="Disordered" evidence="1">
    <location>
        <begin position="161"/>
        <end position="180"/>
    </location>
</feature>
<evidence type="ECO:0000313" key="2">
    <source>
        <dbReference type="EMBL" id="CAK9082323.1"/>
    </source>
</evidence>
<accession>A0ABP0Q5Q4</accession>
<proteinExistence type="predicted"/>
<organism evidence="3 4">
    <name type="scientific">Durusdinium trenchii</name>
    <dbReference type="NCBI Taxonomy" id="1381693"/>
    <lineage>
        <taxon>Eukaryota</taxon>
        <taxon>Sar</taxon>
        <taxon>Alveolata</taxon>
        <taxon>Dinophyceae</taxon>
        <taxon>Suessiales</taxon>
        <taxon>Symbiodiniaceae</taxon>
        <taxon>Durusdinium</taxon>
    </lineage>
</organism>
<name>A0ABP0Q5Q4_9DINO</name>
<dbReference type="Proteomes" id="UP001642484">
    <property type="component" value="Unassembled WGS sequence"/>
</dbReference>
<dbReference type="EMBL" id="CAXAMN010023921">
    <property type="protein sequence ID" value="CAK9082323.1"/>
    <property type="molecule type" value="Genomic_DNA"/>
</dbReference>
<gene>
    <name evidence="2" type="ORF">CCMP2556_LOCUS40225</name>
    <name evidence="3" type="ORF">CCMP2556_LOCUS40227</name>
</gene>
<dbReference type="EMBL" id="CAXAMN010023922">
    <property type="protein sequence ID" value="CAK9082329.1"/>
    <property type="molecule type" value="Genomic_DNA"/>
</dbReference>